<dbReference type="Proteomes" id="UP000298213">
    <property type="component" value="Unassembled WGS sequence"/>
</dbReference>
<keyword evidence="8" id="KW-1185">Reference proteome</keyword>
<dbReference type="SUPFAM" id="SSF55073">
    <property type="entry name" value="Nucleotide cyclase"/>
    <property type="match status" value="1"/>
</dbReference>
<dbReference type="InterPro" id="IPR035919">
    <property type="entry name" value="EAL_sf"/>
</dbReference>
<dbReference type="SUPFAM" id="SSF141868">
    <property type="entry name" value="EAL domain-like"/>
    <property type="match status" value="1"/>
</dbReference>
<dbReference type="AlphaFoldDB" id="A0A4Y8ZT23"/>
<evidence type="ECO:0000259" key="5">
    <source>
        <dbReference type="PROSITE" id="PS50883"/>
    </source>
</evidence>
<keyword evidence="1" id="KW-0802">TPR repeat</keyword>
<evidence type="ECO:0000256" key="1">
    <source>
        <dbReference type="PROSITE-ProRule" id="PRU00339"/>
    </source>
</evidence>
<dbReference type="InterPro" id="IPR019734">
    <property type="entry name" value="TPR_rpt"/>
</dbReference>
<evidence type="ECO:0000256" key="3">
    <source>
        <dbReference type="SAM" id="Phobius"/>
    </source>
</evidence>
<dbReference type="InterPro" id="IPR052155">
    <property type="entry name" value="Biofilm_reg_signaling"/>
</dbReference>
<dbReference type="InterPro" id="IPR011990">
    <property type="entry name" value="TPR-like_helical_dom_sf"/>
</dbReference>
<name>A0A4Y8ZT23_9SPHN</name>
<dbReference type="CDD" id="cd01949">
    <property type="entry name" value="GGDEF"/>
    <property type="match status" value="1"/>
</dbReference>
<dbReference type="InterPro" id="IPR000160">
    <property type="entry name" value="GGDEF_dom"/>
</dbReference>
<dbReference type="PANTHER" id="PTHR44757:SF2">
    <property type="entry name" value="BIOFILM ARCHITECTURE MAINTENANCE PROTEIN MBAA"/>
    <property type="match status" value="1"/>
</dbReference>
<keyword evidence="3" id="KW-1133">Transmembrane helix</keyword>
<dbReference type="SMART" id="SM00267">
    <property type="entry name" value="GGDEF"/>
    <property type="match status" value="1"/>
</dbReference>
<feature type="transmembrane region" description="Helical" evidence="3">
    <location>
        <begin position="402"/>
        <end position="426"/>
    </location>
</feature>
<sequence>MSKTRNLMIGLLLASVAPVGAAAAQTTNPAALAGASRLDAEIAAAKAAMMANPGAALTHARAAVQLSTTRPSPAERVTAELTGRWLEGEALVRVNRPLDAAPVLEAALVRVARHAPGTKLHGDLLKARAGAALVTGQSAFALEKLVAAHDLFRKLGEGRSQAVVLQQIGGLYQEAQDFEKALEYYGQSAEAYRHDPALSVANHNNRGIALKELGRLPEAEAEFRKALALARDIGSKSLQARILSNISSAELAAGKVDQADATARAGLKLAVGADAEWQPQLWGVRAQVALARRDLLSAKTYIERTFAGVDLATSTIGFRELHDTANRIYQALGDYPAALAHLSAAKRLENDARELAATTGSALLAARFDAANQQLRIAKLKAQQLERDKEIARSQARFERTLLFGGLAIGALLVIFGAMATAFVAIRRSRNKVKAANVQLTYAARHDALTGLVNRSYIRELLRERLDQRNAPAALMLIDLDRFKEVNDTLGHWAGDEVLRVIGQRLREALPDGSHAARLGGDEFGAVVPVGDVDVLSILSEKLIGLLSAPIALGGTQVRVGASVGIAVGGLHGANVEELTRNGDLALYHSKSTGRGRHSVYQAWMTAEANARRELEADLKHALAEDQFSLVYQPIVSAEDGALVAFEALLRWEHPTRGNIPPSEFIMIAEEAGIIRQIGEWVIRSACSEAMKWDPSVKVAINLSAVQVEAEGLVGTVLHALAATGLAAERLEFEVTETVFLRQGARTKATLDQLRALGVSLALDDFGTGYSSLGYLQRTEFNKIKIDRSFVQSAASGCQESLAIIQAIVALARSLGMKTTAEGVETEAEKALVSKLGCTQLQGYLIGMPEADSSEVCDRLVA</sequence>
<dbReference type="Pfam" id="PF00563">
    <property type="entry name" value="EAL"/>
    <property type="match status" value="1"/>
</dbReference>
<feature type="domain" description="GGDEF" evidence="6">
    <location>
        <begin position="471"/>
        <end position="603"/>
    </location>
</feature>
<comment type="caution">
    <text evidence="7">The sequence shown here is derived from an EMBL/GenBank/DDBJ whole genome shotgun (WGS) entry which is preliminary data.</text>
</comment>
<dbReference type="SMART" id="SM00052">
    <property type="entry name" value="EAL"/>
    <property type="match status" value="1"/>
</dbReference>
<dbReference type="PROSITE" id="PS50005">
    <property type="entry name" value="TPR"/>
    <property type="match status" value="1"/>
</dbReference>
<feature type="coiled-coil region" evidence="2">
    <location>
        <begin position="368"/>
        <end position="395"/>
    </location>
</feature>
<feature type="domain" description="EAL" evidence="5">
    <location>
        <begin position="612"/>
        <end position="862"/>
    </location>
</feature>
<evidence type="ECO:0000256" key="4">
    <source>
        <dbReference type="SAM" id="SignalP"/>
    </source>
</evidence>
<evidence type="ECO:0000313" key="8">
    <source>
        <dbReference type="Proteomes" id="UP000298213"/>
    </source>
</evidence>
<dbReference type="RefSeq" id="WP_135084915.1">
    <property type="nucleotide sequence ID" value="NZ_SPDV01000009.1"/>
</dbReference>
<gene>
    <name evidence="7" type="ORF">E2493_06460</name>
</gene>
<protein>
    <submittedName>
        <fullName evidence="7">EAL domain-containing protein</fullName>
    </submittedName>
</protein>
<dbReference type="SUPFAM" id="SSF48452">
    <property type="entry name" value="TPR-like"/>
    <property type="match status" value="1"/>
</dbReference>
<evidence type="ECO:0000259" key="6">
    <source>
        <dbReference type="PROSITE" id="PS50887"/>
    </source>
</evidence>
<keyword evidence="2" id="KW-0175">Coiled coil</keyword>
<dbReference type="Gene3D" id="3.20.20.450">
    <property type="entry name" value="EAL domain"/>
    <property type="match status" value="1"/>
</dbReference>
<dbReference type="PANTHER" id="PTHR44757">
    <property type="entry name" value="DIGUANYLATE CYCLASE DGCP"/>
    <property type="match status" value="1"/>
</dbReference>
<feature type="signal peptide" evidence="4">
    <location>
        <begin position="1"/>
        <end position="21"/>
    </location>
</feature>
<dbReference type="OrthoDB" id="9790882at2"/>
<feature type="repeat" description="TPR" evidence="1">
    <location>
        <begin position="162"/>
        <end position="195"/>
    </location>
</feature>
<proteinExistence type="predicted"/>
<accession>A0A4Y8ZT23</accession>
<keyword evidence="4" id="KW-0732">Signal</keyword>
<dbReference type="CDD" id="cd01948">
    <property type="entry name" value="EAL"/>
    <property type="match status" value="1"/>
</dbReference>
<dbReference type="NCBIfam" id="TIGR00254">
    <property type="entry name" value="GGDEF"/>
    <property type="match status" value="1"/>
</dbReference>
<evidence type="ECO:0000256" key="2">
    <source>
        <dbReference type="SAM" id="Coils"/>
    </source>
</evidence>
<dbReference type="Gene3D" id="1.25.40.10">
    <property type="entry name" value="Tetratricopeptide repeat domain"/>
    <property type="match status" value="2"/>
</dbReference>
<dbReference type="InterPro" id="IPR001633">
    <property type="entry name" value="EAL_dom"/>
</dbReference>
<dbReference type="Pfam" id="PF14938">
    <property type="entry name" value="SNAP"/>
    <property type="match status" value="1"/>
</dbReference>
<organism evidence="7 8">
    <name type="scientific">Sphingomonas parva</name>
    <dbReference type="NCBI Taxonomy" id="2555898"/>
    <lineage>
        <taxon>Bacteria</taxon>
        <taxon>Pseudomonadati</taxon>
        <taxon>Pseudomonadota</taxon>
        <taxon>Alphaproteobacteria</taxon>
        <taxon>Sphingomonadales</taxon>
        <taxon>Sphingomonadaceae</taxon>
        <taxon>Sphingomonas</taxon>
    </lineage>
</organism>
<dbReference type="PROSITE" id="PS50883">
    <property type="entry name" value="EAL"/>
    <property type="match status" value="1"/>
</dbReference>
<dbReference type="InterPro" id="IPR029787">
    <property type="entry name" value="Nucleotide_cyclase"/>
</dbReference>
<dbReference type="SMART" id="SM00028">
    <property type="entry name" value="TPR"/>
    <property type="match status" value="2"/>
</dbReference>
<dbReference type="Pfam" id="PF00990">
    <property type="entry name" value="GGDEF"/>
    <property type="match status" value="1"/>
</dbReference>
<dbReference type="InterPro" id="IPR043128">
    <property type="entry name" value="Rev_trsase/Diguanyl_cyclase"/>
</dbReference>
<dbReference type="Gene3D" id="3.30.70.270">
    <property type="match status" value="1"/>
</dbReference>
<evidence type="ECO:0000313" key="7">
    <source>
        <dbReference type="EMBL" id="TFI59161.1"/>
    </source>
</evidence>
<keyword evidence="3" id="KW-0812">Transmembrane</keyword>
<reference evidence="7 8" key="1">
    <citation type="submission" date="2019-03" db="EMBL/GenBank/DDBJ databases">
        <title>Genome sequence of Sphingomonas sp. 17J27-24.</title>
        <authorList>
            <person name="Kim M."/>
            <person name="Maeng S."/>
            <person name="Sathiyaraj S."/>
        </authorList>
    </citation>
    <scope>NUCLEOTIDE SEQUENCE [LARGE SCALE GENOMIC DNA]</scope>
    <source>
        <strain evidence="7 8">17J27-24</strain>
    </source>
</reference>
<dbReference type="EMBL" id="SPDV01000009">
    <property type="protein sequence ID" value="TFI59161.1"/>
    <property type="molecule type" value="Genomic_DNA"/>
</dbReference>
<keyword evidence="3" id="KW-0472">Membrane</keyword>
<dbReference type="PROSITE" id="PS50887">
    <property type="entry name" value="GGDEF"/>
    <property type="match status" value="1"/>
</dbReference>
<feature type="chain" id="PRO_5021398023" evidence="4">
    <location>
        <begin position="22"/>
        <end position="862"/>
    </location>
</feature>